<reference evidence="1 2" key="1">
    <citation type="submission" date="2015-07" db="EMBL/GenBank/DDBJ databases">
        <authorList>
            <person name="Noorani M."/>
        </authorList>
    </citation>
    <scope>NUCLEOTIDE SEQUENCE [LARGE SCALE GENOMIC DNA]</scope>
    <source>
        <strain evidence="1 2">0788_9</strain>
    </source>
</reference>
<dbReference type="EMBL" id="LGLN01000099">
    <property type="protein sequence ID" value="KPC23651.1"/>
    <property type="molecule type" value="Genomic_DNA"/>
</dbReference>
<accession>A0A0N0X8L9</accession>
<name>A0A0N0X8L9_PSESX</name>
<proteinExistence type="predicted"/>
<dbReference type="AlphaFoldDB" id="A0A0N0X8L9"/>
<evidence type="ECO:0000313" key="1">
    <source>
        <dbReference type="EMBL" id="KPC23651.1"/>
    </source>
</evidence>
<reference evidence="1 2" key="2">
    <citation type="submission" date="2015-10" db="EMBL/GenBank/DDBJ databases">
        <title>Comparative genomics and high-throughput reverse genetic screens identify a new phytobacterial MAMP and an Arabidopsis receptor required for immune elicitation.</title>
        <authorList>
            <person name="Mott G.A."/>
            <person name="Thakur S."/>
            <person name="Wang P.W."/>
            <person name="Desveaux D."/>
            <person name="Guttman D.S."/>
        </authorList>
    </citation>
    <scope>NUCLEOTIDE SEQUENCE [LARGE SCALE GENOMIC DNA]</scope>
    <source>
        <strain evidence="1 2">0788_9</strain>
    </source>
</reference>
<sequence>MNVLPMGMSALDQKRCISVESQRDQWREASMPDGFFSA</sequence>
<organism evidence="1 2">
    <name type="scientific">Pseudomonas syringae pv. cilantro</name>
    <dbReference type="NCBI Taxonomy" id="81035"/>
    <lineage>
        <taxon>Bacteria</taxon>
        <taxon>Pseudomonadati</taxon>
        <taxon>Pseudomonadota</taxon>
        <taxon>Gammaproteobacteria</taxon>
        <taxon>Pseudomonadales</taxon>
        <taxon>Pseudomonadaceae</taxon>
        <taxon>Pseudomonas</taxon>
        <taxon>Pseudomonas syringae</taxon>
    </lineage>
</organism>
<evidence type="ECO:0000313" key="2">
    <source>
        <dbReference type="Proteomes" id="UP000037891"/>
    </source>
</evidence>
<protein>
    <submittedName>
        <fullName evidence="1">Uncharacterized protein</fullName>
    </submittedName>
</protein>
<comment type="caution">
    <text evidence="1">The sequence shown here is derived from an EMBL/GenBank/DDBJ whole genome shotgun (WGS) entry which is preliminary data.</text>
</comment>
<gene>
    <name evidence="1" type="ORF">ABJ99_5218</name>
</gene>
<dbReference type="Proteomes" id="UP000037891">
    <property type="component" value="Unassembled WGS sequence"/>
</dbReference>